<dbReference type="GO" id="GO:0004519">
    <property type="term" value="F:endonuclease activity"/>
    <property type="evidence" value="ECO:0007669"/>
    <property type="project" value="UniProtKB-KW"/>
</dbReference>
<dbReference type="EMBL" id="SOHE01000024">
    <property type="protein sequence ID" value="TFD53004.1"/>
    <property type="molecule type" value="Genomic_DNA"/>
</dbReference>
<dbReference type="InterPro" id="IPR003615">
    <property type="entry name" value="HNH_nuc"/>
</dbReference>
<dbReference type="InterPro" id="IPR002711">
    <property type="entry name" value="HNH"/>
</dbReference>
<reference evidence="2 3" key="1">
    <citation type="submission" date="2019-03" db="EMBL/GenBank/DDBJ databases">
        <title>Genomics of glacier-inhabiting Cryobacterium strains.</title>
        <authorList>
            <person name="Liu Q."/>
            <person name="Xin Y.-H."/>
        </authorList>
    </citation>
    <scope>NUCLEOTIDE SEQUENCE [LARGE SCALE GENOMIC DNA]</scope>
    <source>
        <strain evidence="2 3">Hh14</strain>
    </source>
</reference>
<proteinExistence type="predicted"/>
<evidence type="ECO:0000259" key="1">
    <source>
        <dbReference type="Pfam" id="PF01844"/>
    </source>
</evidence>
<keyword evidence="2" id="KW-0378">Hydrolase</keyword>
<gene>
    <name evidence="2" type="ORF">E3T55_05750</name>
</gene>
<comment type="caution">
    <text evidence="2">The sequence shown here is derived from an EMBL/GenBank/DDBJ whole genome shotgun (WGS) entry which is preliminary data.</text>
</comment>
<name>A0A4R9A7C4_9MICO</name>
<protein>
    <submittedName>
        <fullName evidence="2">HNH endonuclease</fullName>
    </submittedName>
</protein>
<feature type="domain" description="HNH" evidence="1">
    <location>
        <begin position="29"/>
        <end position="64"/>
    </location>
</feature>
<dbReference type="Proteomes" id="UP000297447">
    <property type="component" value="Unassembled WGS sequence"/>
</dbReference>
<keyword evidence="3" id="KW-1185">Reference proteome</keyword>
<dbReference type="RefSeq" id="WP_134518629.1">
    <property type="nucleotide sequence ID" value="NZ_SOHE01000024.1"/>
</dbReference>
<keyword evidence="2" id="KW-0540">Nuclease</keyword>
<feature type="non-terminal residue" evidence="2">
    <location>
        <position position="71"/>
    </location>
</feature>
<dbReference type="Pfam" id="PF01844">
    <property type="entry name" value="HNH"/>
    <property type="match status" value="1"/>
</dbReference>
<evidence type="ECO:0000313" key="3">
    <source>
        <dbReference type="Proteomes" id="UP000297447"/>
    </source>
</evidence>
<sequence length="71" mass="8113">MSDKRPDVPAALERQIKEEAGHRCAIPTCRGTSGLQMAHIVPWEVVREHTFENMILLCAVDHLRYDLEKSI</sequence>
<keyword evidence="2" id="KW-0255">Endonuclease</keyword>
<organism evidence="2 3">
    <name type="scientific">Cryobacterium frigoriphilum</name>
    <dbReference type="NCBI Taxonomy" id="1259150"/>
    <lineage>
        <taxon>Bacteria</taxon>
        <taxon>Bacillati</taxon>
        <taxon>Actinomycetota</taxon>
        <taxon>Actinomycetes</taxon>
        <taxon>Micrococcales</taxon>
        <taxon>Microbacteriaceae</taxon>
        <taxon>Cryobacterium</taxon>
    </lineage>
</organism>
<dbReference type="AlphaFoldDB" id="A0A4R9A7C4"/>
<accession>A0A4R9A7C4</accession>
<evidence type="ECO:0000313" key="2">
    <source>
        <dbReference type="EMBL" id="TFD53004.1"/>
    </source>
</evidence>
<dbReference type="CDD" id="cd00085">
    <property type="entry name" value="HNHc"/>
    <property type="match status" value="1"/>
</dbReference>
<dbReference type="GO" id="GO:0003676">
    <property type="term" value="F:nucleic acid binding"/>
    <property type="evidence" value="ECO:0007669"/>
    <property type="project" value="InterPro"/>
</dbReference>
<dbReference type="OrthoDB" id="9802640at2"/>
<dbReference type="GO" id="GO:0008270">
    <property type="term" value="F:zinc ion binding"/>
    <property type="evidence" value="ECO:0007669"/>
    <property type="project" value="InterPro"/>
</dbReference>